<accession>A0ABP6SAW2</accession>
<gene>
    <name evidence="3" type="ORF">GCM10020367_27350</name>
</gene>
<dbReference type="RefSeq" id="WP_345037090.1">
    <property type="nucleotide sequence ID" value="NZ_BAAAYL010000001.1"/>
</dbReference>
<dbReference type="Proteomes" id="UP001499990">
    <property type="component" value="Unassembled WGS sequence"/>
</dbReference>
<evidence type="ECO:0000256" key="2">
    <source>
        <dbReference type="SAM" id="SignalP"/>
    </source>
</evidence>
<feature type="region of interest" description="Disordered" evidence="1">
    <location>
        <begin position="141"/>
        <end position="192"/>
    </location>
</feature>
<name>A0ABP6SAW2_9ACTN</name>
<evidence type="ECO:0008006" key="5">
    <source>
        <dbReference type="Google" id="ProtNLM"/>
    </source>
</evidence>
<evidence type="ECO:0000313" key="4">
    <source>
        <dbReference type="Proteomes" id="UP001499990"/>
    </source>
</evidence>
<feature type="signal peptide" evidence="2">
    <location>
        <begin position="1"/>
        <end position="18"/>
    </location>
</feature>
<reference evidence="4" key="1">
    <citation type="journal article" date="2019" name="Int. J. Syst. Evol. Microbiol.">
        <title>The Global Catalogue of Microorganisms (GCM) 10K type strain sequencing project: providing services to taxonomists for standard genome sequencing and annotation.</title>
        <authorList>
            <consortium name="The Broad Institute Genomics Platform"/>
            <consortium name="The Broad Institute Genome Sequencing Center for Infectious Disease"/>
            <person name="Wu L."/>
            <person name="Ma J."/>
        </authorList>
    </citation>
    <scope>NUCLEOTIDE SEQUENCE [LARGE SCALE GENOMIC DNA]</scope>
    <source>
        <strain evidence="4">JCM 9651</strain>
    </source>
</reference>
<evidence type="ECO:0000313" key="3">
    <source>
        <dbReference type="EMBL" id="GAA3372436.1"/>
    </source>
</evidence>
<dbReference type="PROSITE" id="PS51257">
    <property type="entry name" value="PROKAR_LIPOPROTEIN"/>
    <property type="match status" value="1"/>
</dbReference>
<keyword evidence="4" id="KW-1185">Reference proteome</keyword>
<dbReference type="EMBL" id="BAAAYL010000001">
    <property type="protein sequence ID" value="GAA3372436.1"/>
    <property type="molecule type" value="Genomic_DNA"/>
</dbReference>
<comment type="caution">
    <text evidence="3">The sequence shown here is derived from an EMBL/GenBank/DDBJ whole genome shotgun (WGS) entry which is preliminary data.</text>
</comment>
<sequence>MRTTRLLMAAAASVMAFALTGCGSDDDGAKVPTAGGDTSKTAGAAGSGGEDALAAYIEGKRAWVKCMRENGVDINDPDEKGQIDFGNGDAVRGMKKDPKFLSATKKCESVNPPAPEGLEKLLNPLTPEQIKVKRDYAACMQKNGAPDFPDPGPDGADDNDAQWDQSSAGAQRAARICGPIIGVPSNPPPAKG</sequence>
<organism evidence="3 4">
    <name type="scientific">Streptomyces sannanensis</name>
    <dbReference type="NCBI Taxonomy" id="285536"/>
    <lineage>
        <taxon>Bacteria</taxon>
        <taxon>Bacillati</taxon>
        <taxon>Actinomycetota</taxon>
        <taxon>Actinomycetes</taxon>
        <taxon>Kitasatosporales</taxon>
        <taxon>Streptomycetaceae</taxon>
        <taxon>Streptomyces</taxon>
    </lineage>
</organism>
<feature type="chain" id="PRO_5046142992" description="Lipoprotein" evidence="2">
    <location>
        <begin position="19"/>
        <end position="192"/>
    </location>
</feature>
<keyword evidence="2" id="KW-0732">Signal</keyword>
<evidence type="ECO:0000256" key="1">
    <source>
        <dbReference type="SAM" id="MobiDB-lite"/>
    </source>
</evidence>
<proteinExistence type="predicted"/>
<protein>
    <recommendedName>
        <fullName evidence="5">Lipoprotein</fullName>
    </recommendedName>
</protein>